<dbReference type="Proteomes" id="UP001186974">
    <property type="component" value="Unassembled WGS sequence"/>
</dbReference>
<accession>A0ACC3DHA9</accession>
<proteinExistence type="predicted"/>
<dbReference type="EMBL" id="JAWDJW010004623">
    <property type="protein sequence ID" value="KAK3073453.1"/>
    <property type="molecule type" value="Genomic_DNA"/>
</dbReference>
<gene>
    <name evidence="1" type="ORF">LTS18_014436</name>
</gene>
<name>A0ACC3DHA9_9PEZI</name>
<sequence>MIRRSKGFNWGSGAVSCAYWKGPLLRDLLLAAGVEDQQSAFNGKRFWVNFEGADEPSEGKYATCIPLEYAMDPANDVIVAYEMNNVPLPPDHGYPARIMIPGYVGGRCVKWVNRIWVSEKENDSHYHIWDNRVLPSFVTEKDGEFAEALFHHPDTACNEQNLNSVITKPAHGEKLPLTEARKGRTYKISGYAYDGGGHEVQRVEVSLDEGKTWLYCIRQFPDKPIRHGKKFWTWLHWHVEVSMVHLLQAKSIAVRCFNVFKNTQPESPSWNSMGMMNNCWYVVRSEFGNADDTDVPHVLYRHPVEPGTANGGWMVPSEENKIAHAKQEAGAPQKQFTRQEIEKHDQENDCWIVVDGKVYDATSVLSWHPGGKAAILSHAGKVHQETTDEYSSIHDGFANQKL</sequence>
<feature type="non-terminal residue" evidence="1">
    <location>
        <position position="402"/>
    </location>
</feature>
<protein>
    <submittedName>
        <fullName evidence="1">Uncharacterized protein</fullName>
    </submittedName>
</protein>
<organism evidence="1 2">
    <name type="scientific">Coniosporium uncinatum</name>
    <dbReference type="NCBI Taxonomy" id="93489"/>
    <lineage>
        <taxon>Eukaryota</taxon>
        <taxon>Fungi</taxon>
        <taxon>Dikarya</taxon>
        <taxon>Ascomycota</taxon>
        <taxon>Pezizomycotina</taxon>
        <taxon>Dothideomycetes</taxon>
        <taxon>Dothideomycetes incertae sedis</taxon>
        <taxon>Coniosporium</taxon>
    </lineage>
</organism>
<evidence type="ECO:0000313" key="1">
    <source>
        <dbReference type="EMBL" id="KAK3073453.1"/>
    </source>
</evidence>
<comment type="caution">
    <text evidence="1">The sequence shown here is derived from an EMBL/GenBank/DDBJ whole genome shotgun (WGS) entry which is preliminary data.</text>
</comment>
<reference evidence="1" key="1">
    <citation type="submission" date="2024-09" db="EMBL/GenBank/DDBJ databases">
        <title>Black Yeasts Isolated from many extreme environments.</title>
        <authorList>
            <person name="Coleine C."/>
            <person name="Stajich J.E."/>
            <person name="Selbmann L."/>
        </authorList>
    </citation>
    <scope>NUCLEOTIDE SEQUENCE</scope>
    <source>
        <strain evidence="1">CCFEE 5737</strain>
    </source>
</reference>
<keyword evidence="2" id="KW-1185">Reference proteome</keyword>
<evidence type="ECO:0000313" key="2">
    <source>
        <dbReference type="Proteomes" id="UP001186974"/>
    </source>
</evidence>